<evidence type="ECO:0000256" key="1">
    <source>
        <dbReference type="ARBA" id="ARBA00022691"/>
    </source>
</evidence>
<dbReference type="OrthoDB" id="9804309at2"/>
<dbReference type="InterPro" id="IPR036413">
    <property type="entry name" value="YaeB-like_sf"/>
</dbReference>
<dbReference type="PANTHER" id="PTHR12818:SF0">
    <property type="entry name" value="TRNA (ADENINE(37)-N6)-METHYLTRANSFERASE"/>
    <property type="match status" value="1"/>
</dbReference>
<evidence type="ECO:0000259" key="3">
    <source>
        <dbReference type="PROSITE" id="PS51668"/>
    </source>
</evidence>
<dbReference type="RefSeq" id="WP_008506404.1">
    <property type="nucleotide sequence ID" value="NZ_CM001403.1"/>
</dbReference>
<protein>
    <submittedName>
        <fullName evidence="4">Uncharacterized protein family UPF0066</fullName>
    </submittedName>
</protein>
<dbReference type="PROSITE" id="PS51668">
    <property type="entry name" value="TSAA_2"/>
    <property type="match status" value="1"/>
</dbReference>
<evidence type="ECO:0000256" key="2">
    <source>
        <dbReference type="ARBA" id="ARBA00033753"/>
    </source>
</evidence>
<keyword evidence="5" id="KW-1185">Reference proteome</keyword>
<dbReference type="NCBIfam" id="TIGR00104">
    <property type="entry name" value="tRNA_TsaA"/>
    <property type="match status" value="1"/>
</dbReference>
<evidence type="ECO:0000313" key="5">
    <source>
        <dbReference type="Proteomes" id="UP000002774"/>
    </source>
</evidence>
<dbReference type="InterPro" id="IPR040372">
    <property type="entry name" value="YaeB-like"/>
</dbReference>
<comment type="similarity">
    <text evidence="2">Belongs to the tRNA methyltransferase O family.</text>
</comment>
<dbReference type="EMBL" id="CM001403">
    <property type="protein sequence ID" value="EHQ26342.1"/>
    <property type="molecule type" value="Genomic_DNA"/>
</dbReference>
<dbReference type="eggNOG" id="COG1720">
    <property type="taxonomic scope" value="Bacteria"/>
</dbReference>
<dbReference type="InterPro" id="IPR036414">
    <property type="entry name" value="YaeB_N_sf"/>
</dbReference>
<dbReference type="Proteomes" id="UP000002774">
    <property type="component" value="Chromosome"/>
</dbReference>
<dbReference type="HOGENOM" id="CLU_013458_2_1_10"/>
<accession>H1YGR3</accession>
<dbReference type="PANTHER" id="PTHR12818">
    <property type="entry name" value="TRNA (ADENINE(37)-N6)-METHYLTRANSFERASE"/>
    <property type="match status" value="1"/>
</dbReference>
<dbReference type="CDD" id="cd09281">
    <property type="entry name" value="UPF0066"/>
    <property type="match status" value="1"/>
</dbReference>
<dbReference type="AlphaFoldDB" id="H1YGR3"/>
<reference evidence="4" key="1">
    <citation type="submission" date="2011-09" db="EMBL/GenBank/DDBJ databases">
        <title>The permanent draft genome of Mucilaginibacter paludis DSM 18603.</title>
        <authorList>
            <consortium name="US DOE Joint Genome Institute (JGI-PGF)"/>
            <person name="Lucas S."/>
            <person name="Han J."/>
            <person name="Lapidus A."/>
            <person name="Bruce D."/>
            <person name="Goodwin L."/>
            <person name="Pitluck S."/>
            <person name="Peters L."/>
            <person name="Kyrpides N."/>
            <person name="Mavromatis K."/>
            <person name="Ivanova N."/>
            <person name="Mikhailova N."/>
            <person name="Held B."/>
            <person name="Detter J.C."/>
            <person name="Tapia R."/>
            <person name="Han C."/>
            <person name="Land M."/>
            <person name="Hauser L."/>
            <person name="Markowitz V."/>
            <person name="Cheng J.-F."/>
            <person name="Hugenholtz P."/>
            <person name="Woyke T."/>
            <person name="Wu D."/>
            <person name="Tindall B."/>
            <person name="Brambilla E."/>
            <person name="Klenk H.-P."/>
            <person name="Eisen J.A."/>
        </authorList>
    </citation>
    <scope>NUCLEOTIDE SEQUENCE [LARGE SCALE GENOMIC DNA]</scope>
    <source>
        <strain evidence="4">DSM 18603</strain>
    </source>
</reference>
<keyword evidence="1" id="KW-0949">S-adenosyl-L-methionine</keyword>
<organism evidence="4 5">
    <name type="scientific">Mucilaginibacter paludis DSM 18603</name>
    <dbReference type="NCBI Taxonomy" id="714943"/>
    <lineage>
        <taxon>Bacteria</taxon>
        <taxon>Pseudomonadati</taxon>
        <taxon>Bacteroidota</taxon>
        <taxon>Sphingobacteriia</taxon>
        <taxon>Sphingobacteriales</taxon>
        <taxon>Sphingobacteriaceae</taxon>
        <taxon>Mucilaginibacter</taxon>
    </lineage>
</organism>
<dbReference type="STRING" id="714943.Mucpa_2205"/>
<dbReference type="Pfam" id="PF01980">
    <property type="entry name" value="TrmO_N"/>
    <property type="match status" value="1"/>
</dbReference>
<sequence length="152" mass="17577">MDIIVYPIAKVTNKRTEATDDNWGDTISEITLLNHIPDEAMDNLEEFSHLEIIYYFDQVEPGEIIFSGHPRGNTKYPKMGILGQRKKDRPNQIGICTVELLEHKGRTIMVKYLDAIDGTPVLDIKPVFREFEPKGEIKQPAWVSNLMKDYWK</sequence>
<feature type="domain" description="TsaA-like" evidence="3">
    <location>
        <begin position="5"/>
        <end position="136"/>
    </location>
</feature>
<dbReference type="InterPro" id="IPR023370">
    <property type="entry name" value="TrmO-like_N"/>
</dbReference>
<proteinExistence type="inferred from homology"/>
<dbReference type="SUPFAM" id="SSF118196">
    <property type="entry name" value="YaeB-like"/>
    <property type="match status" value="1"/>
</dbReference>
<dbReference type="Gene3D" id="2.40.30.70">
    <property type="entry name" value="YaeB-like"/>
    <property type="match status" value="1"/>
</dbReference>
<name>H1YGR3_9SPHI</name>
<evidence type="ECO:0000313" key="4">
    <source>
        <dbReference type="EMBL" id="EHQ26342.1"/>
    </source>
</evidence>
<gene>
    <name evidence="4" type="ORF">Mucpa_2205</name>
</gene>